<dbReference type="Proteomes" id="UP001620626">
    <property type="component" value="Unassembled WGS sequence"/>
</dbReference>
<reference evidence="7 8" key="1">
    <citation type="submission" date="2024-10" db="EMBL/GenBank/DDBJ databases">
        <authorList>
            <person name="Kim D."/>
        </authorList>
    </citation>
    <scope>NUCLEOTIDE SEQUENCE [LARGE SCALE GENOMIC DNA]</scope>
    <source>
        <strain evidence="7">BH-2024</strain>
    </source>
</reference>
<dbReference type="SUPFAM" id="SSF57850">
    <property type="entry name" value="RING/U-box"/>
    <property type="match status" value="1"/>
</dbReference>
<dbReference type="EMBL" id="JBICBT010000355">
    <property type="protein sequence ID" value="KAL3116590.1"/>
    <property type="molecule type" value="Genomic_DNA"/>
</dbReference>
<protein>
    <recommendedName>
        <fullName evidence="6">RING-type domain-containing protein</fullName>
    </recommendedName>
</protein>
<dbReference type="AlphaFoldDB" id="A0ABD2LPK7"/>
<evidence type="ECO:0000259" key="6">
    <source>
        <dbReference type="PROSITE" id="PS50089"/>
    </source>
</evidence>
<dbReference type="InterPro" id="IPR045194">
    <property type="entry name" value="MGRN1/RNF157-like"/>
</dbReference>
<evidence type="ECO:0000256" key="5">
    <source>
        <dbReference type="SAM" id="SignalP"/>
    </source>
</evidence>
<dbReference type="InterPro" id="IPR013083">
    <property type="entry name" value="Znf_RING/FYVE/PHD"/>
</dbReference>
<comment type="caution">
    <text evidence="7">The sequence shown here is derived from an EMBL/GenBank/DDBJ whole genome shotgun (WGS) entry which is preliminary data.</text>
</comment>
<feature type="compositionally biased region" description="Polar residues" evidence="4">
    <location>
        <begin position="284"/>
        <end position="298"/>
    </location>
</feature>
<evidence type="ECO:0000313" key="7">
    <source>
        <dbReference type="EMBL" id="KAL3116590.1"/>
    </source>
</evidence>
<keyword evidence="1 3" id="KW-0863">Zinc-finger</keyword>
<feature type="signal peptide" evidence="5">
    <location>
        <begin position="1"/>
        <end position="17"/>
    </location>
</feature>
<feature type="domain" description="RING-type" evidence="6">
    <location>
        <begin position="305"/>
        <end position="344"/>
    </location>
</feature>
<feature type="region of interest" description="Disordered" evidence="4">
    <location>
        <begin position="270"/>
        <end position="298"/>
    </location>
</feature>
<dbReference type="Pfam" id="PF13920">
    <property type="entry name" value="zf-C3HC4_3"/>
    <property type="match status" value="1"/>
</dbReference>
<dbReference type="PANTHER" id="PTHR22996">
    <property type="entry name" value="MAHOGUNIN"/>
    <property type="match status" value="1"/>
</dbReference>
<proteinExistence type="predicted"/>
<keyword evidence="2" id="KW-0862">Zinc</keyword>
<evidence type="ECO:0000256" key="4">
    <source>
        <dbReference type="SAM" id="MobiDB-lite"/>
    </source>
</evidence>
<keyword evidence="5" id="KW-0732">Signal</keyword>
<dbReference type="InterPro" id="IPR001841">
    <property type="entry name" value="Znf_RING"/>
</dbReference>
<dbReference type="GO" id="GO:0061630">
    <property type="term" value="F:ubiquitin protein ligase activity"/>
    <property type="evidence" value="ECO:0007669"/>
    <property type="project" value="UniProtKB-EC"/>
</dbReference>
<organism evidence="7 8">
    <name type="scientific">Heterodera trifolii</name>
    <dbReference type="NCBI Taxonomy" id="157864"/>
    <lineage>
        <taxon>Eukaryota</taxon>
        <taxon>Metazoa</taxon>
        <taxon>Ecdysozoa</taxon>
        <taxon>Nematoda</taxon>
        <taxon>Chromadorea</taxon>
        <taxon>Rhabditida</taxon>
        <taxon>Tylenchina</taxon>
        <taxon>Tylenchomorpha</taxon>
        <taxon>Tylenchoidea</taxon>
        <taxon>Heteroderidae</taxon>
        <taxon>Heteroderinae</taxon>
        <taxon>Heterodera</taxon>
    </lineage>
</organism>
<accession>A0ABD2LPK7</accession>
<feature type="compositionally biased region" description="Low complexity" evidence="4">
    <location>
        <begin position="270"/>
        <end position="283"/>
    </location>
</feature>
<name>A0ABD2LPK7_9BILA</name>
<sequence length="357" mass="40222">MLFIGSSIFIFGTFCQCLEILVKPEEIDQYDATIYCFNNKEMELLLTADKGYGNDKQNSINSREALMLSIPNLLFTECATKMHRVMIRISKDGKHKDFDFCKNEISTRKSAIVLNFDVDPMAHKTFLIDQKASLIAKTSAALADPRVSMIEYELELICYLQTKNNPDGKLFYFIGSGIQLRTQKGIHVPLYDREVLNLCKKIAIDVIYNGTRRRINIQKENDFILNSIFKINIDTQTAYPAGHSNFKNSRPQLRIPERNFGSIGSLSLTSPASSTLTSELPSPNESNENAKAPSTNEQSNKNINCIECLKNIRDTVFLPCKHLGTCDSCAKKILDSTEKQCPGCGSQIKETLKINFL</sequence>
<keyword evidence="1 3" id="KW-0479">Metal-binding</keyword>
<dbReference type="PANTHER" id="PTHR22996:SF0">
    <property type="entry name" value="RE60872P-RELATED"/>
    <property type="match status" value="1"/>
</dbReference>
<evidence type="ECO:0000313" key="8">
    <source>
        <dbReference type="Proteomes" id="UP001620626"/>
    </source>
</evidence>
<evidence type="ECO:0000256" key="3">
    <source>
        <dbReference type="PROSITE-ProRule" id="PRU00175"/>
    </source>
</evidence>
<evidence type="ECO:0000256" key="2">
    <source>
        <dbReference type="ARBA" id="ARBA00022833"/>
    </source>
</evidence>
<dbReference type="PROSITE" id="PS50089">
    <property type="entry name" value="ZF_RING_2"/>
    <property type="match status" value="1"/>
</dbReference>
<feature type="chain" id="PRO_5044889677" description="RING-type domain-containing protein" evidence="5">
    <location>
        <begin position="18"/>
        <end position="357"/>
    </location>
</feature>
<dbReference type="GO" id="GO:0008270">
    <property type="term" value="F:zinc ion binding"/>
    <property type="evidence" value="ECO:0007669"/>
    <property type="project" value="UniProtKB-KW"/>
</dbReference>
<keyword evidence="8" id="KW-1185">Reference proteome</keyword>
<evidence type="ECO:0000256" key="1">
    <source>
        <dbReference type="ARBA" id="ARBA00022771"/>
    </source>
</evidence>
<dbReference type="Gene3D" id="3.30.40.10">
    <property type="entry name" value="Zinc/RING finger domain, C3HC4 (zinc finger)"/>
    <property type="match status" value="1"/>
</dbReference>
<gene>
    <name evidence="7" type="ORF">niasHT_001337</name>
</gene>